<feature type="transmembrane region" description="Helical" evidence="6">
    <location>
        <begin position="33"/>
        <end position="55"/>
    </location>
</feature>
<keyword evidence="4 6" id="KW-1133">Transmembrane helix</keyword>
<evidence type="ECO:0000256" key="4">
    <source>
        <dbReference type="ARBA" id="ARBA00022989"/>
    </source>
</evidence>
<dbReference type="SUPFAM" id="SSF52540">
    <property type="entry name" value="P-loop containing nucleoside triphosphate hydrolases"/>
    <property type="match status" value="1"/>
</dbReference>
<comment type="caution">
    <text evidence="8">The sequence shown here is derived from an EMBL/GenBank/DDBJ whole genome shotgun (WGS) entry which is preliminary data.</text>
</comment>
<evidence type="ECO:0000256" key="1">
    <source>
        <dbReference type="ARBA" id="ARBA00004651"/>
    </source>
</evidence>
<accession>A0ABV2MLZ3</accession>
<comment type="subcellular location">
    <subcellularLocation>
        <location evidence="1">Cell membrane</location>
        <topology evidence="1">Multi-pass membrane protein</topology>
    </subcellularLocation>
</comment>
<feature type="domain" description="ABC transmembrane type-1" evidence="7">
    <location>
        <begin position="36"/>
        <end position="319"/>
    </location>
</feature>
<evidence type="ECO:0000259" key="7">
    <source>
        <dbReference type="PROSITE" id="PS50929"/>
    </source>
</evidence>
<evidence type="ECO:0000313" key="8">
    <source>
        <dbReference type="EMBL" id="MET3757478.1"/>
    </source>
</evidence>
<evidence type="ECO:0000313" key="9">
    <source>
        <dbReference type="Proteomes" id="UP001549077"/>
    </source>
</evidence>
<dbReference type="InterPro" id="IPR011527">
    <property type="entry name" value="ABC1_TM_dom"/>
</dbReference>
<dbReference type="PANTHER" id="PTHR11384:SF59">
    <property type="entry name" value="LYSOSOMAL COBALAMIN TRANSPORTER ABCD4"/>
    <property type="match status" value="1"/>
</dbReference>
<keyword evidence="9" id="KW-1185">Reference proteome</keyword>
<sequence>MDRQQIPLKVTAARFAGTVGDFVSSDVGGKAKLMFAGLIALLCGISGLNVVNSYVGRNFITAIADRQTPEFIRQSIFYVSVFAVLTVVSVIARFVEERLALLWRQFITRRAVALYLANGTYYRLGVSGQLTNPDQRIADDVRAFTVTTLSFVVMVFNGTLTIVAFSGLLWSISPLLFVVAVLYAACGSCLTFLMGRPLINLNYDQLDKEADFRSSLIHLRENAESILLARAEERQNILLSHRLEALAANFRRITAVNRNVGFFTTGYNWLIQIIPALIIAPAFISGEIEFGVITQSGAAFAMLVGAFSLIVTQYQSISTFAAVVARLNSLPEAIERSQTIAEPAIEFVEREGSLAYERLTLLSSNGAPLLKELSVTIPVGTLVLLTGPSHAAGTALFRATAGIPTLGTGRIIRPVPDDIQFLQQRPYLPPGTLRQILERSENPDENSDERIFHVLRELDLERLVSLAGGLDRERGWEMELSLTEQQLLMVANVLLATPRFVFMDRVDTTLGSEQLRKILRLLSERSITCINNGGAHDSRGLYHAVLEYGEDGGWKWTSNRA</sequence>
<dbReference type="PROSITE" id="PS50929">
    <property type="entry name" value="ABC_TM1F"/>
    <property type="match status" value="1"/>
</dbReference>
<name>A0ABV2MLZ3_9HYPH</name>
<dbReference type="GeneID" id="91147667"/>
<dbReference type="InterPro" id="IPR036640">
    <property type="entry name" value="ABC1_TM_sf"/>
</dbReference>
<feature type="transmembrane region" description="Helical" evidence="6">
    <location>
        <begin position="143"/>
        <end position="169"/>
    </location>
</feature>
<reference evidence="8 9" key="1">
    <citation type="submission" date="2024-06" db="EMBL/GenBank/DDBJ databases">
        <title>Genomic Encyclopedia of Type Strains, Phase IV (KMG-IV): sequencing the most valuable type-strain genomes for metagenomic binning, comparative biology and taxonomic classification.</title>
        <authorList>
            <person name="Goeker M."/>
        </authorList>
    </citation>
    <scope>NUCLEOTIDE SEQUENCE [LARGE SCALE GENOMIC DNA]</scope>
    <source>
        <strain evidence="8 9">DSM 29288</strain>
    </source>
</reference>
<gene>
    <name evidence="8" type="ORF">ABID08_004859</name>
</gene>
<dbReference type="Proteomes" id="UP001549077">
    <property type="component" value="Unassembled WGS sequence"/>
</dbReference>
<evidence type="ECO:0000256" key="2">
    <source>
        <dbReference type="ARBA" id="ARBA00022448"/>
    </source>
</evidence>
<dbReference type="GO" id="GO:0005524">
    <property type="term" value="F:ATP binding"/>
    <property type="evidence" value="ECO:0007669"/>
    <property type="project" value="UniProtKB-KW"/>
</dbReference>
<evidence type="ECO:0000256" key="3">
    <source>
        <dbReference type="ARBA" id="ARBA00022692"/>
    </source>
</evidence>
<keyword evidence="8" id="KW-0067">ATP-binding</keyword>
<keyword evidence="3 6" id="KW-0812">Transmembrane</keyword>
<feature type="transmembrane region" description="Helical" evidence="6">
    <location>
        <begin position="290"/>
        <end position="311"/>
    </location>
</feature>
<dbReference type="Gene3D" id="3.40.50.300">
    <property type="entry name" value="P-loop containing nucleotide triphosphate hydrolases"/>
    <property type="match status" value="1"/>
</dbReference>
<dbReference type="RefSeq" id="WP_168294329.1">
    <property type="nucleotide sequence ID" value="NZ_CP071604.1"/>
</dbReference>
<keyword evidence="8" id="KW-0547">Nucleotide-binding</keyword>
<dbReference type="InterPro" id="IPR050835">
    <property type="entry name" value="ABC_transporter_sub-D"/>
</dbReference>
<keyword evidence="5 6" id="KW-0472">Membrane</keyword>
<dbReference type="InterPro" id="IPR027417">
    <property type="entry name" value="P-loop_NTPase"/>
</dbReference>
<evidence type="ECO:0000256" key="6">
    <source>
        <dbReference type="SAM" id="Phobius"/>
    </source>
</evidence>
<proteinExistence type="predicted"/>
<protein>
    <submittedName>
        <fullName evidence="8">ATP-binding cassette transporter</fullName>
    </submittedName>
</protein>
<dbReference type="Gene3D" id="1.20.1560.10">
    <property type="entry name" value="ABC transporter type 1, transmembrane domain"/>
    <property type="match status" value="1"/>
</dbReference>
<feature type="transmembrane region" description="Helical" evidence="6">
    <location>
        <begin position="175"/>
        <end position="195"/>
    </location>
</feature>
<dbReference type="Pfam" id="PF06472">
    <property type="entry name" value="ABC_membrane_2"/>
    <property type="match status" value="1"/>
</dbReference>
<organism evidence="8 9">
    <name type="scientific">Rhizobium binae</name>
    <dbReference type="NCBI Taxonomy" id="1138190"/>
    <lineage>
        <taxon>Bacteria</taxon>
        <taxon>Pseudomonadati</taxon>
        <taxon>Pseudomonadota</taxon>
        <taxon>Alphaproteobacteria</taxon>
        <taxon>Hyphomicrobiales</taxon>
        <taxon>Rhizobiaceae</taxon>
        <taxon>Rhizobium/Agrobacterium group</taxon>
        <taxon>Rhizobium</taxon>
    </lineage>
</organism>
<feature type="transmembrane region" description="Helical" evidence="6">
    <location>
        <begin position="75"/>
        <end position="95"/>
    </location>
</feature>
<evidence type="ECO:0000256" key="5">
    <source>
        <dbReference type="ARBA" id="ARBA00023136"/>
    </source>
</evidence>
<dbReference type="PANTHER" id="PTHR11384">
    <property type="entry name" value="ATP-BINDING CASSETTE, SUB-FAMILY D MEMBER"/>
    <property type="match status" value="1"/>
</dbReference>
<feature type="transmembrane region" description="Helical" evidence="6">
    <location>
        <begin position="260"/>
        <end position="284"/>
    </location>
</feature>
<dbReference type="SUPFAM" id="SSF90123">
    <property type="entry name" value="ABC transporter transmembrane region"/>
    <property type="match status" value="1"/>
</dbReference>
<keyword evidence="2" id="KW-0813">Transport</keyword>
<dbReference type="EMBL" id="JBEPMY010000018">
    <property type="protein sequence ID" value="MET3757478.1"/>
    <property type="molecule type" value="Genomic_DNA"/>
</dbReference>